<accession>Q1AC75</accession>
<protein>
    <submittedName>
        <fullName evidence="1">Transposase</fullName>
    </submittedName>
</protein>
<proteinExistence type="predicted"/>
<dbReference type="AlphaFoldDB" id="Q1AC75"/>
<name>Q1AC75_EDWIC</name>
<evidence type="ECO:0000313" key="1">
    <source>
        <dbReference type="EMBL" id="ABC60091.1"/>
    </source>
</evidence>
<reference evidence="1" key="1">
    <citation type="journal article" date="2007" name="Appl. Environ. Microbiol.">
        <title>Signature-tagged mutagenesis of Edwardsiella ictaluri identifies virulence-related genes, including a salmonella pathogenicity island 2 class of type III secretion systems.</title>
        <authorList>
            <person name="Thune R.L."/>
            <person name="Fernandez D.H."/>
            <person name="Benoit J.L."/>
            <person name="Kelly-Smith M."/>
            <person name="Rogge M.L."/>
            <person name="Booth N.J."/>
            <person name="Landry C.A."/>
            <person name="Bologna R.A."/>
        </authorList>
    </citation>
    <scope>NUCLEOTIDE SEQUENCE</scope>
    <source>
        <strain evidence="1">93-146</strain>
    </source>
</reference>
<organism evidence="1">
    <name type="scientific">Edwardsiella ictaluri</name>
    <dbReference type="NCBI Taxonomy" id="67780"/>
    <lineage>
        <taxon>Bacteria</taxon>
        <taxon>Pseudomonadati</taxon>
        <taxon>Pseudomonadota</taxon>
        <taxon>Gammaproteobacteria</taxon>
        <taxon>Enterobacterales</taxon>
        <taxon>Hafniaceae</taxon>
        <taxon>Edwardsiella</taxon>
    </lineage>
</organism>
<sequence>MAAAHLLCHSGTINRHPLNGTDIMNLKTSGIDWTKDIFPPPGVGRQGTRLFNQQLRPAQMTAFFCQHPHPATV</sequence>
<dbReference type="EMBL" id="DQ233733">
    <property type="protein sequence ID" value="ABC60091.1"/>
    <property type="molecule type" value="Genomic_DNA"/>
</dbReference>
<gene>
    <name evidence="1" type="primary">Tnpase3</name>
</gene>